<keyword evidence="3 14" id="KW-0639">Primosome</keyword>
<evidence type="ECO:0000256" key="12">
    <source>
        <dbReference type="ARBA" id="ARBA00048954"/>
    </source>
</evidence>
<accession>A0AAW9DV38</accession>
<evidence type="ECO:0000256" key="3">
    <source>
        <dbReference type="ARBA" id="ARBA00022515"/>
    </source>
</evidence>
<comment type="similarity">
    <text evidence="1 14">Belongs to the helicase family. DnaB subfamily.</text>
</comment>
<evidence type="ECO:0000256" key="1">
    <source>
        <dbReference type="ARBA" id="ARBA00008428"/>
    </source>
</evidence>
<dbReference type="InterPro" id="IPR027417">
    <property type="entry name" value="P-loop_NTPase"/>
</dbReference>
<proteinExistence type="inferred from homology"/>
<name>A0AAW9DV38_ACIAO</name>
<evidence type="ECO:0000256" key="4">
    <source>
        <dbReference type="ARBA" id="ARBA00022705"/>
    </source>
</evidence>
<comment type="function">
    <text evidence="11 14">The main replicative DNA helicase, it participates in initiation and elongation during chromosome replication. Travels ahead of the DNA replisome, separating dsDNA into templates for DNA synthesis. A processive ATP-dependent 5'-3' DNA helicase it has DNA-dependent ATPase activity.</text>
</comment>
<keyword evidence="10" id="KW-0413">Isomerase</keyword>
<keyword evidence="8 14" id="KW-0067">ATP-binding</keyword>
<evidence type="ECO:0000256" key="8">
    <source>
        <dbReference type="ARBA" id="ARBA00022840"/>
    </source>
</evidence>
<dbReference type="NCBIfam" id="NF006606">
    <property type="entry name" value="PRK09165.1"/>
    <property type="match status" value="1"/>
</dbReference>
<dbReference type="PANTHER" id="PTHR30153">
    <property type="entry name" value="REPLICATIVE DNA HELICASE DNAB"/>
    <property type="match status" value="1"/>
</dbReference>
<evidence type="ECO:0000256" key="13">
    <source>
        <dbReference type="NCBIfam" id="TIGR00665"/>
    </source>
</evidence>
<protein>
    <recommendedName>
        <fullName evidence="13 14">Replicative DNA helicase</fullName>
        <ecNumber evidence="13 14">5.6.2.3</ecNumber>
    </recommendedName>
</protein>
<feature type="domain" description="SF4 helicase" evidence="15">
    <location>
        <begin position="188"/>
        <end position="492"/>
    </location>
</feature>
<dbReference type="PANTHER" id="PTHR30153:SF2">
    <property type="entry name" value="REPLICATIVE DNA HELICASE"/>
    <property type="match status" value="1"/>
</dbReference>
<gene>
    <name evidence="16" type="ORF">SIL87_14725</name>
</gene>
<dbReference type="NCBIfam" id="TIGR00665">
    <property type="entry name" value="DnaB"/>
    <property type="match status" value="1"/>
</dbReference>
<dbReference type="InterPro" id="IPR003593">
    <property type="entry name" value="AAA+_ATPase"/>
</dbReference>
<keyword evidence="7 14" id="KW-0347">Helicase</keyword>
<keyword evidence="6 14" id="KW-0378">Hydrolase</keyword>
<dbReference type="RefSeq" id="WP_319615991.1">
    <property type="nucleotide sequence ID" value="NZ_JAWXYB010000018.1"/>
</dbReference>
<evidence type="ECO:0000256" key="6">
    <source>
        <dbReference type="ARBA" id="ARBA00022801"/>
    </source>
</evidence>
<reference evidence="16 17" key="1">
    <citation type="submission" date="2023-11" db="EMBL/GenBank/DDBJ databases">
        <title>MicrobeMod: A computational toolkit for identifying prokaryotic methylation and restriction-modification with nanopore sequencing.</title>
        <authorList>
            <person name="Crits-Christoph A."/>
            <person name="Kang S.C."/>
            <person name="Lee H."/>
            <person name="Ostrov N."/>
        </authorList>
    </citation>
    <scope>NUCLEOTIDE SEQUENCE [LARGE SCALE GENOMIC DNA]</scope>
    <source>
        <strain evidence="16 17">DSMZ 700</strain>
    </source>
</reference>
<dbReference type="SUPFAM" id="SSF48024">
    <property type="entry name" value="N-terminal domain of DnaB helicase"/>
    <property type="match status" value="1"/>
</dbReference>
<dbReference type="Pfam" id="PF03796">
    <property type="entry name" value="DnaB_C"/>
    <property type="match status" value="1"/>
</dbReference>
<dbReference type="EMBL" id="JAWXYB010000018">
    <property type="protein sequence ID" value="MDX5932015.1"/>
    <property type="molecule type" value="Genomic_DNA"/>
</dbReference>
<dbReference type="GO" id="GO:0005829">
    <property type="term" value="C:cytosol"/>
    <property type="evidence" value="ECO:0007669"/>
    <property type="project" value="TreeGrafter"/>
</dbReference>
<dbReference type="GO" id="GO:0043139">
    <property type="term" value="F:5'-3' DNA helicase activity"/>
    <property type="evidence" value="ECO:0007669"/>
    <property type="project" value="UniProtKB-EC"/>
</dbReference>
<dbReference type="InterPro" id="IPR036185">
    <property type="entry name" value="DNA_heli_DnaB-like_N_sf"/>
</dbReference>
<dbReference type="Gene3D" id="1.10.860.10">
    <property type="entry name" value="DNAb Helicase, Chain A"/>
    <property type="match status" value="1"/>
</dbReference>
<dbReference type="InterPro" id="IPR007693">
    <property type="entry name" value="DNA_helicase_DnaB-like_N"/>
</dbReference>
<dbReference type="SUPFAM" id="SSF52540">
    <property type="entry name" value="P-loop containing nucleoside triphosphate hydrolases"/>
    <property type="match status" value="1"/>
</dbReference>
<keyword evidence="5 14" id="KW-0547">Nucleotide-binding</keyword>
<evidence type="ECO:0000256" key="10">
    <source>
        <dbReference type="ARBA" id="ARBA00023235"/>
    </source>
</evidence>
<dbReference type="InterPro" id="IPR007694">
    <property type="entry name" value="DNA_helicase_DnaB-like_C"/>
</dbReference>
<dbReference type="InterPro" id="IPR007692">
    <property type="entry name" value="DNA_helicase_DnaB"/>
</dbReference>
<dbReference type="SMART" id="SM00382">
    <property type="entry name" value="AAA"/>
    <property type="match status" value="1"/>
</dbReference>
<dbReference type="Proteomes" id="UP001279553">
    <property type="component" value="Unassembled WGS sequence"/>
</dbReference>
<sequence length="493" mass="54119">MNAIDPPLFGLSQRQPPANLEAEQALLGALLANNKAYERVSEFLAPEHFADAVHGRIFEAIARRIEAGQLADPVTLRSTFEHSGLLDEVGGPAYLAQLLSAMVGIINAGDYGRTIYDAWIRRQLIDLGEVTVNRAFGAEPELDGSSQIEAAEQALFDLATRGGAEGSAMSFETALTMAIDTAAKAFERDGKVSGLTTGLTDLDNKTGGLHPSDLLILAGRPGMGKTALATKIAYGAAQALLNEARVDNANAEAKQAVVIFSLEMSAEQLATRLLAEEARVSSDRIRRGEIGQKDFDNFVAVSRRISRLPLVIDDTPAITLSAMRTRCRRLKRTRGLALIVVDYLQLMRPAAGTKPDNRVLEISQITQGLKAIAKELVVPVLALSQLSRAVESREDKRPQLSDLRESGTIEQDADAVMFVYRDEYYLQMRMPKPTDMKDADFQTALDDWQRKMELVHNKAELLLAKQRHGPTGTIQLFFEAEFTRFADLDTQHE</sequence>
<evidence type="ECO:0000256" key="11">
    <source>
        <dbReference type="ARBA" id="ARBA00044932"/>
    </source>
</evidence>
<keyword evidence="17" id="KW-1185">Reference proteome</keyword>
<dbReference type="GO" id="GO:0006269">
    <property type="term" value="P:DNA replication, synthesis of primer"/>
    <property type="evidence" value="ECO:0007669"/>
    <property type="project" value="UniProtKB-UniRule"/>
</dbReference>
<dbReference type="GO" id="GO:0016787">
    <property type="term" value="F:hydrolase activity"/>
    <property type="evidence" value="ECO:0007669"/>
    <property type="project" value="UniProtKB-KW"/>
</dbReference>
<organism evidence="16 17">
    <name type="scientific">Acidiphilium acidophilum</name>
    <name type="common">Thiobacillus acidophilus</name>
    <dbReference type="NCBI Taxonomy" id="76588"/>
    <lineage>
        <taxon>Bacteria</taxon>
        <taxon>Pseudomonadati</taxon>
        <taxon>Pseudomonadota</taxon>
        <taxon>Alphaproteobacteria</taxon>
        <taxon>Acetobacterales</taxon>
        <taxon>Acidocellaceae</taxon>
        <taxon>Acidiphilium</taxon>
    </lineage>
</organism>
<keyword evidence="9 14" id="KW-0238">DNA-binding</keyword>
<dbReference type="GO" id="GO:0003677">
    <property type="term" value="F:DNA binding"/>
    <property type="evidence" value="ECO:0007669"/>
    <property type="project" value="UniProtKB-UniRule"/>
</dbReference>
<keyword evidence="4 14" id="KW-0235">DNA replication</keyword>
<comment type="caution">
    <text evidence="16">The sequence shown here is derived from an EMBL/GenBank/DDBJ whole genome shotgun (WGS) entry which is preliminary data.</text>
</comment>
<evidence type="ECO:0000259" key="15">
    <source>
        <dbReference type="PROSITE" id="PS51199"/>
    </source>
</evidence>
<dbReference type="Pfam" id="PF00772">
    <property type="entry name" value="DnaB"/>
    <property type="match status" value="1"/>
</dbReference>
<evidence type="ECO:0000256" key="7">
    <source>
        <dbReference type="ARBA" id="ARBA00022806"/>
    </source>
</evidence>
<dbReference type="AlphaFoldDB" id="A0AAW9DV38"/>
<dbReference type="EC" id="5.6.2.3" evidence="13 14"/>
<evidence type="ECO:0000256" key="2">
    <source>
        <dbReference type="ARBA" id="ARBA00011643"/>
    </source>
</evidence>
<evidence type="ECO:0000313" key="16">
    <source>
        <dbReference type="EMBL" id="MDX5932015.1"/>
    </source>
</evidence>
<evidence type="ECO:0000256" key="5">
    <source>
        <dbReference type="ARBA" id="ARBA00022741"/>
    </source>
</evidence>
<comment type="subunit">
    <text evidence="2">Homohexamer.</text>
</comment>
<dbReference type="CDD" id="cd00984">
    <property type="entry name" value="DnaB_C"/>
    <property type="match status" value="1"/>
</dbReference>
<dbReference type="GO" id="GO:1990077">
    <property type="term" value="C:primosome complex"/>
    <property type="evidence" value="ECO:0007669"/>
    <property type="project" value="UniProtKB-UniRule"/>
</dbReference>
<comment type="catalytic activity">
    <reaction evidence="12 14">
        <text>ATP + H2O = ADP + phosphate + H(+)</text>
        <dbReference type="Rhea" id="RHEA:13065"/>
        <dbReference type="ChEBI" id="CHEBI:15377"/>
        <dbReference type="ChEBI" id="CHEBI:15378"/>
        <dbReference type="ChEBI" id="CHEBI:30616"/>
        <dbReference type="ChEBI" id="CHEBI:43474"/>
        <dbReference type="ChEBI" id="CHEBI:456216"/>
        <dbReference type="EC" id="5.6.2.3"/>
    </reaction>
</comment>
<dbReference type="InterPro" id="IPR016136">
    <property type="entry name" value="DNA_helicase_N/primase_C"/>
</dbReference>
<dbReference type="PROSITE" id="PS51199">
    <property type="entry name" value="SF4_HELICASE"/>
    <property type="match status" value="1"/>
</dbReference>
<dbReference type="GO" id="GO:0005524">
    <property type="term" value="F:ATP binding"/>
    <property type="evidence" value="ECO:0007669"/>
    <property type="project" value="UniProtKB-UniRule"/>
</dbReference>
<evidence type="ECO:0000313" key="17">
    <source>
        <dbReference type="Proteomes" id="UP001279553"/>
    </source>
</evidence>
<evidence type="ECO:0000256" key="9">
    <source>
        <dbReference type="ARBA" id="ARBA00023125"/>
    </source>
</evidence>
<evidence type="ECO:0000256" key="14">
    <source>
        <dbReference type="RuleBase" id="RU362085"/>
    </source>
</evidence>
<dbReference type="Gene3D" id="3.40.50.300">
    <property type="entry name" value="P-loop containing nucleotide triphosphate hydrolases"/>
    <property type="match status" value="1"/>
</dbReference>